<evidence type="ECO:0000256" key="3">
    <source>
        <dbReference type="ARBA" id="ARBA00009164"/>
    </source>
</evidence>
<protein>
    <recommendedName>
        <fullName evidence="5">6-pyruvoyl tetrahydrobiopterin synthase</fullName>
        <ecNumber evidence="4">4.2.3.12</ecNumber>
    </recommendedName>
</protein>
<evidence type="ECO:0000256" key="1">
    <source>
        <dbReference type="ARBA" id="ARBA00001947"/>
    </source>
</evidence>
<comment type="similarity">
    <text evidence="3">Belongs to the PTPS family.</text>
</comment>
<evidence type="ECO:0000256" key="4">
    <source>
        <dbReference type="ARBA" id="ARBA00013100"/>
    </source>
</evidence>
<dbReference type="GO" id="GO:0005739">
    <property type="term" value="C:mitochondrion"/>
    <property type="evidence" value="ECO:0007669"/>
    <property type="project" value="TreeGrafter"/>
</dbReference>
<evidence type="ECO:0000313" key="10">
    <source>
        <dbReference type="Proteomes" id="UP000694867"/>
    </source>
</evidence>
<evidence type="ECO:0000256" key="9">
    <source>
        <dbReference type="ARBA" id="ARBA00023239"/>
    </source>
</evidence>
<keyword evidence="10" id="KW-1185">Reference proteome</keyword>
<evidence type="ECO:0000313" key="11">
    <source>
        <dbReference type="RefSeq" id="XP_003741191.2"/>
    </source>
</evidence>
<dbReference type="GeneID" id="100899497"/>
<organism evidence="10 11">
    <name type="scientific">Galendromus occidentalis</name>
    <name type="common">western predatory mite</name>
    <dbReference type="NCBI Taxonomy" id="34638"/>
    <lineage>
        <taxon>Eukaryota</taxon>
        <taxon>Metazoa</taxon>
        <taxon>Ecdysozoa</taxon>
        <taxon>Arthropoda</taxon>
        <taxon>Chelicerata</taxon>
        <taxon>Arachnida</taxon>
        <taxon>Acari</taxon>
        <taxon>Parasitiformes</taxon>
        <taxon>Mesostigmata</taxon>
        <taxon>Gamasina</taxon>
        <taxon>Phytoseioidea</taxon>
        <taxon>Phytoseiidae</taxon>
        <taxon>Typhlodrominae</taxon>
        <taxon>Galendromus</taxon>
    </lineage>
</organism>
<name>A0AAJ6QR83_9ACAR</name>
<comment type="pathway">
    <text evidence="2">Cofactor biosynthesis; tetrahydrobiopterin biosynthesis; tetrahydrobiopterin from 7,8-dihydroneopterin triphosphate: step 1/3.</text>
</comment>
<keyword evidence="7" id="KW-0862">Zinc</keyword>
<dbReference type="AlphaFoldDB" id="A0AAJ6QR83"/>
<reference evidence="11" key="1">
    <citation type="submission" date="2025-08" db="UniProtKB">
        <authorList>
            <consortium name="RefSeq"/>
        </authorList>
    </citation>
    <scope>IDENTIFICATION</scope>
</reference>
<evidence type="ECO:0000256" key="5">
    <source>
        <dbReference type="ARBA" id="ARBA00015587"/>
    </source>
</evidence>
<dbReference type="Proteomes" id="UP000694867">
    <property type="component" value="Unplaced"/>
</dbReference>
<comment type="cofactor">
    <cofactor evidence="1">
        <name>Zn(2+)</name>
        <dbReference type="ChEBI" id="CHEBI:29105"/>
    </cofactor>
</comment>
<dbReference type="EC" id="4.2.3.12" evidence="4"/>
<dbReference type="FunFam" id="3.30.479.10:FF:000003">
    <property type="entry name" value="6-pyruvoyl tetrahydrobiopterin synthase"/>
    <property type="match status" value="1"/>
</dbReference>
<dbReference type="KEGG" id="goe:100899497"/>
<evidence type="ECO:0000256" key="8">
    <source>
        <dbReference type="ARBA" id="ARBA00023007"/>
    </source>
</evidence>
<accession>A0AAJ6QR83</accession>
<evidence type="ECO:0000256" key="6">
    <source>
        <dbReference type="ARBA" id="ARBA00022723"/>
    </source>
</evidence>
<evidence type="ECO:0000256" key="2">
    <source>
        <dbReference type="ARBA" id="ARBA00005126"/>
    </source>
</evidence>
<dbReference type="PROSITE" id="PS00988">
    <property type="entry name" value="PTPS_2"/>
    <property type="match status" value="1"/>
</dbReference>
<dbReference type="InterPro" id="IPR007115">
    <property type="entry name" value="6-PTP_synth/QueD"/>
</dbReference>
<dbReference type="GO" id="GO:0046872">
    <property type="term" value="F:metal ion binding"/>
    <property type="evidence" value="ECO:0007669"/>
    <property type="project" value="UniProtKB-KW"/>
</dbReference>
<proteinExistence type="inferred from homology"/>
<dbReference type="PANTHER" id="PTHR12589:SF7">
    <property type="entry name" value="6-PYRUVOYL TETRAHYDROBIOPTERIN SYNTHASE"/>
    <property type="match status" value="1"/>
</dbReference>
<sequence>MALVKTELSKELVVNVLQQEDGKEGETVQIRIESNTMGSEVDLEEENPTVDEVEEVHENVVMADMAYDERFSEIEEVKPAPTQSRYHKYRQRWRNSWLEIQEFQGWLTRNEQTRNAHCLMCKRDIRGSLTMIRRHAQTGKHVDNVTNYGAVVVRQTAKMAPQNYRYVADGNVASSHGEQVILVSPMEGGQTGTVFVNQEDTNVDGEAFNGVIGEDEYAPVDSGEVYATIQRTERFSASHRLHSSELSAFKNQEIYGKCNHINGHGHNYKMIVALTGPIDKTTGMVMNLAELKRVIQSNVLDLVDHKNLDQDVPYFRNVVSTVENIAVFVWRQLRPVIDQKLHIRVTVHETDKNTATFPATI</sequence>
<dbReference type="Gene3D" id="3.30.479.10">
    <property type="entry name" value="6-pyruvoyl tetrahydropterin synthase/QueD"/>
    <property type="match status" value="1"/>
</dbReference>
<gene>
    <name evidence="11" type="primary">LOC100899497</name>
</gene>
<dbReference type="PANTHER" id="PTHR12589">
    <property type="entry name" value="PYRUVOYL TETRAHYDROBIOPTERIN SYNTHASE"/>
    <property type="match status" value="1"/>
</dbReference>
<dbReference type="InterPro" id="IPR038418">
    <property type="entry name" value="6-PTP_synth/QueD_sf"/>
</dbReference>
<dbReference type="RefSeq" id="XP_003741191.2">
    <property type="nucleotide sequence ID" value="XM_003741143.2"/>
</dbReference>
<dbReference type="InterPro" id="IPR022469">
    <property type="entry name" value="PTPS_His_AS"/>
</dbReference>
<dbReference type="Pfam" id="PF01242">
    <property type="entry name" value="PTPS"/>
    <property type="match status" value="1"/>
</dbReference>
<dbReference type="GO" id="GO:0006729">
    <property type="term" value="P:tetrahydrobiopterin biosynthetic process"/>
    <property type="evidence" value="ECO:0007669"/>
    <property type="project" value="UniProtKB-KW"/>
</dbReference>
<keyword evidence="9" id="KW-0456">Lyase</keyword>
<dbReference type="SUPFAM" id="SSF55620">
    <property type="entry name" value="Tetrahydrobiopterin biosynthesis enzymes-like"/>
    <property type="match status" value="1"/>
</dbReference>
<evidence type="ECO:0000256" key="7">
    <source>
        <dbReference type="ARBA" id="ARBA00022833"/>
    </source>
</evidence>
<keyword evidence="6" id="KW-0479">Metal-binding</keyword>
<dbReference type="GO" id="GO:0003874">
    <property type="term" value="F:6-pyruvoyltetrahydropterin synthase activity"/>
    <property type="evidence" value="ECO:0007669"/>
    <property type="project" value="UniProtKB-EC"/>
</dbReference>
<keyword evidence="8" id="KW-0783">Tetrahydrobiopterin biosynthesis</keyword>